<dbReference type="Proteomes" id="UP000663834">
    <property type="component" value="Unassembled WGS sequence"/>
</dbReference>
<evidence type="ECO:0000313" key="6">
    <source>
        <dbReference type="EMBL" id="CAF2045406.1"/>
    </source>
</evidence>
<comment type="caution">
    <text evidence="2">The sequence shown here is derived from an EMBL/GenBank/DDBJ whole genome shotgun (WGS) entry which is preliminary data.</text>
</comment>
<evidence type="ECO:0000313" key="7">
    <source>
        <dbReference type="EMBL" id="CAF3943618.1"/>
    </source>
</evidence>
<dbReference type="EMBL" id="CAJNRG010002254">
    <property type="protein sequence ID" value="CAF2045406.1"/>
    <property type="molecule type" value="Genomic_DNA"/>
</dbReference>
<dbReference type="EMBL" id="CAJOBG010001605">
    <property type="protein sequence ID" value="CAF3943618.1"/>
    <property type="molecule type" value="Genomic_DNA"/>
</dbReference>
<evidence type="ECO:0000313" key="9">
    <source>
        <dbReference type="Proteomes" id="UP000663866"/>
    </source>
</evidence>
<accession>A0A815K6C9</accession>
<name>A0A815K6C9_9BILA</name>
<dbReference type="Proteomes" id="UP000663887">
    <property type="component" value="Unassembled WGS sequence"/>
</dbReference>
<dbReference type="Proteomes" id="UP000663866">
    <property type="component" value="Unassembled WGS sequence"/>
</dbReference>
<dbReference type="EMBL" id="CAJNRE010001391">
    <property type="protein sequence ID" value="CAF1941047.1"/>
    <property type="molecule type" value="Genomic_DNA"/>
</dbReference>
<gene>
    <name evidence="2" type="ORF">CJN711_LOCUS21473</name>
    <name evidence="3" type="ORF">KQP761_LOCUS22399</name>
    <name evidence="5" type="ORF">MBJ925_LOCUS5372</name>
    <name evidence="7" type="ORF">OVN521_LOCUS11824</name>
    <name evidence="4" type="ORF">WKI299_LOCUS387</name>
    <name evidence="6" type="ORF">XDN619_LOCUS7530</name>
</gene>
<dbReference type="AlphaFoldDB" id="A0A815K6C9"/>
<evidence type="ECO:0000259" key="1">
    <source>
        <dbReference type="PROSITE" id="PS50225"/>
    </source>
</evidence>
<dbReference type="EMBL" id="CAJNRF010000024">
    <property type="protein sequence ID" value="CAF1929874.1"/>
    <property type="molecule type" value="Genomic_DNA"/>
</dbReference>
<dbReference type="InterPro" id="IPR001496">
    <property type="entry name" value="SOCS_box"/>
</dbReference>
<proteinExistence type="predicted"/>
<dbReference type="OrthoDB" id="10022734at2759"/>
<evidence type="ECO:0000313" key="4">
    <source>
        <dbReference type="EMBL" id="CAF1929874.1"/>
    </source>
</evidence>
<reference evidence="2" key="1">
    <citation type="submission" date="2021-02" db="EMBL/GenBank/DDBJ databases">
        <authorList>
            <person name="Nowell W R."/>
        </authorList>
    </citation>
    <scope>NUCLEOTIDE SEQUENCE</scope>
</reference>
<keyword evidence="9" id="KW-1185">Reference proteome</keyword>
<dbReference type="EMBL" id="CAJNOV010010122">
    <property type="protein sequence ID" value="CAF1391443.1"/>
    <property type="molecule type" value="Genomic_DNA"/>
</dbReference>
<evidence type="ECO:0000313" key="5">
    <source>
        <dbReference type="EMBL" id="CAF1941047.1"/>
    </source>
</evidence>
<dbReference type="Proteomes" id="UP000663856">
    <property type="component" value="Unassembled WGS sequence"/>
</dbReference>
<organism evidence="2 8">
    <name type="scientific">Rotaria magnacalcarata</name>
    <dbReference type="NCBI Taxonomy" id="392030"/>
    <lineage>
        <taxon>Eukaryota</taxon>
        <taxon>Metazoa</taxon>
        <taxon>Spiralia</taxon>
        <taxon>Gnathifera</taxon>
        <taxon>Rotifera</taxon>
        <taxon>Eurotatoria</taxon>
        <taxon>Bdelloidea</taxon>
        <taxon>Philodinida</taxon>
        <taxon>Philodinidae</taxon>
        <taxon>Rotaria</taxon>
    </lineage>
</organism>
<dbReference type="Proteomes" id="UP000663855">
    <property type="component" value="Unassembled WGS sequence"/>
</dbReference>
<feature type="domain" description="SOCS box" evidence="1">
    <location>
        <begin position="287"/>
        <end position="327"/>
    </location>
</feature>
<evidence type="ECO:0000313" key="3">
    <source>
        <dbReference type="EMBL" id="CAF1602026.1"/>
    </source>
</evidence>
<evidence type="ECO:0000313" key="2">
    <source>
        <dbReference type="EMBL" id="CAF1391443.1"/>
    </source>
</evidence>
<protein>
    <recommendedName>
        <fullName evidence="1">SOCS box domain-containing protein</fullName>
    </recommendedName>
</protein>
<dbReference type="EMBL" id="CAJNOW010011739">
    <property type="protein sequence ID" value="CAF1602026.1"/>
    <property type="molecule type" value="Genomic_DNA"/>
</dbReference>
<dbReference type="Proteomes" id="UP000663824">
    <property type="component" value="Unassembled WGS sequence"/>
</dbReference>
<dbReference type="PROSITE" id="PS50225">
    <property type="entry name" value="SOCS"/>
    <property type="match status" value="1"/>
</dbReference>
<dbReference type="CDD" id="cd03587">
    <property type="entry name" value="SOCS"/>
    <property type="match status" value="1"/>
</dbReference>
<evidence type="ECO:0000313" key="8">
    <source>
        <dbReference type="Proteomes" id="UP000663855"/>
    </source>
</evidence>
<sequence>MSSRSSTASRPRLCRSDHQPNMLEYIDTTLNDSFSSRLKLQVTTPTNTTNPNTFLANGYDQFGNTVIDQYLLYILCQKLNPNRTDIRTNDLYQSLHRLLVTNGKISKSFFEYSPPPINRSNYQSLFSNYTNFIWNEFDIDVLLELACFLLQYRLRDIFVNVTNNKTNINAARQKMIGYFLEIIAIYFIFSKHHDYFIQSRSKDMLFPYPSSALNEEDCQKENDTNLFSKFLRKLYDNGEIIFNSHQIKVLLQSDEFQFLNKKLENKKIGFLNFFDTIIRYQHENACRSLKSLCRLTVKTHIKHFPDDIKQLPLHSSANDRILSYLTYENKYTYESYV</sequence>